<dbReference type="GO" id="GO:0003677">
    <property type="term" value="F:DNA binding"/>
    <property type="evidence" value="ECO:0007669"/>
    <property type="project" value="InterPro"/>
</dbReference>
<dbReference type="InterPro" id="IPR006935">
    <property type="entry name" value="Helicase/UvrB_N"/>
</dbReference>
<gene>
    <name evidence="3" type="ORF">BIU88_09550</name>
</gene>
<keyword evidence="4" id="KW-1185">Reference proteome</keyword>
<dbReference type="AlphaFoldDB" id="A0A1D8CZI7"/>
<evidence type="ECO:0000259" key="2">
    <source>
        <dbReference type="Pfam" id="PF04851"/>
    </source>
</evidence>
<dbReference type="InterPro" id="IPR050742">
    <property type="entry name" value="Helicase_Restrict-Modif_Enz"/>
</dbReference>
<organism evidence="3 4">
    <name type="scientific">Chlorobaculum limnaeum</name>
    <dbReference type="NCBI Taxonomy" id="274537"/>
    <lineage>
        <taxon>Bacteria</taxon>
        <taxon>Pseudomonadati</taxon>
        <taxon>Chlorobiota</taxon>
        <taxon>Chlorobiia</taxon>
        <taxon>Chlorobiales</taxon>
        <taxon>Chlorobiaceae</taxon>
        <taxon>Chlorobaculum</taxon>
    </lineage>
</organism>
<evidence type="ECO:0000256" key="1">
    <source>
        <dbReference type="SAM" id="MobiDB-lite"/>
    </source>
</evidence>
<dbReference type="SUPFAM" id="SSF52540">
    <property type="entry name" value="P-loop containing nucleoside triphosphate hydrolases"/>
    <property type="match status" value="2"/>
</dbReference>
<protein>
    <recommendedName>
        <fullName evidence="2">Helicase/UvrB N-terminal domain-containing protein</fullName>
    </recommendedName>
</protein>
<dbReference type="KEGG" id="clz:BIU88_09550"/>
<dbReference type="NCBIfam" id="NF046055">
    <property type="entry name" value="restr_BPTD_3080"/>
    <property type="match status" value="1"/>
</dbReference>
<dbReference type="PANTHER" id="PTHR47396">
    <property type="entry name" value="TYPE I RESTRICTION ENZYME ECOKI R PROTEIN"/>
    <property type="match status" value="1"/>
</dbReference>
<dbReference type="GO" id="GO:0005524">
    <property type="term" value="F:ATP binding"/>
    <property type="evidence" value="ECO:0007669"/>
    <property type="project" value="InterPro"/>
</dbReference>
<dbReference type="Proteomes" id="UP000095185">
    <property type="component" value="Chromosome"/>
</dbReference>
<dbReference type="REBASE" id="162005">
    <property type="entry name" value="Cli1677ORF9555P"/>
</dbReference>
<dbReference type="RefSeq" id="WP_069810542.1">
    <property type="nucleotide sequence ID" value="NZ_CP017305.1"/>
</dbReference>
<evidence type="ECO:0000313" key="4">
    <source>
        <dbReference type="Proteomes" id="UP000095185"/>
    </source>
</evidence>
<feature type="region of interest" description="Disordered" evidence="1">
    <location>
        <begin position="511"/>
        <end position="548"/>
    </location>
</feature>
<evidence type="ECO:0000313" key="3">
    <source>
        <dbReference type="EMBL" id="AOS84350.1"/>
    </source>
</evidence>
<dbReference type="OrthoDB" id="9804145at2"/>
<accession>A0A1D8CZI7</accession>
<dbReference type="STRING" id="274537.BIU88_09550"/>
<name>A0A1D8CZI7_CHLLM</name>
<dbReference type="EMBL" id="CP017305">
    <property type="protein sequence ID" value="AOS84350.1"/>
    <property type="molecule type" value="Genomic_DNA"/>
</dbReference>
<sequence>MSENQMQIPIQPVENPILCSPYKEPDQHWLYDTSTGIPSKNIGRRPASYWFKTERTGSAQLSLSLIAEEERDDLPLVNALRDDVRRWRNSGWENASETTKKLLRHWWREDRFRRMFFCQLEAVETIIYLREILAQSRKTRWTPKLSLDDYNKLSAGENPKPAEWVTQIAQHPKLVDIPNDPKFNPIPRYACKMATGSGKTVVMAMLIAWAFCNRGTKPGDARYPRRVLVLCPNLTIKERLSVLRPGDTHNYYDSFDIVPSSLRPELAKGKVLVTNWHWLAPEPETQNVGGVAIVKKGPESPEAFARNRLGDLWDDEPLMVLNDEGHHAYRPARVSEDSNLTAEEKADLEEATVWVNGLDRINTACGIELCVDLSATPFYIHGSGYPEGSPFPWIVSDFSLVDAIESGITKIPRLPVMDNTGHPDPKYFKLWEHITKDLRAGEKLNGGKPKPEVVYRKSQDALLMLAGEWRERFELIQQSAPGQDRTPPVMIVVCDNTDIAEHYYRMISGEEMVLSDMPDEDEEDEDEAPKRKKKKPKPQKQYGQGLPGFKEFWNEKEAEVTLRIDSNLLAQAESEDPKSTKKDAAEELRKIVATVGKPGEPGEHIRCVVSVNMLSEGWDSNNVTHILGLRAFRSQLLCEQVVGRGLRRMDYTPDPETGLLTAEYVDIFGVPFSLIPFKGREPGSAPPQDDRPKHEVMAVPERKAFEIRFPVVEGYVVSLRKNLIRCDVESVEPTVLNPWTTPTAAFLRAQVSYQIGQASAFGGFGFEMADRQAYYQSVHPQMIEFEIAREIVRILTDTAHPEKAKLRREARSTLFPQVLRIVQQYVRQRVVYNGLHPAEIGLQTYADRIVGILTSAITPDDSKGESPLLPRLNRYKPIGSTENVHFKTVKPVQATTASHLNFVACDTASWEQAAMFQLEMLAKSGHVICYVRNDHLEFSIPYELFGNPYVYEPDFIIRLKNSLNLVLEIKGHEPDHTEAKHQACRRWIEAVNNWGKLGKWDFLVCREPQRLVESIARYL</sequence>
<dbReference type="InterPro" id="IPR027417">
    <property type="entry name" value="P-loop_NTPase"/>
</dbReference>
<dbReference type="Pfam" id="PF04851">
    <property type="entry name" value="ResIII"/>
    <property type="match status" value="1"/>
</dbReference>
<feature type="compositionally biased region" description="Acidic residues" evidence="1">
    <location>
        <begin position="517"/>
        <end position="527"/>
    </location>
</feature>
<feature type="domain" description="Helicase/UvrB N-terminal" evidence="2">
    <location>
        <begin position="188"/>
        <end position="337"/>
    </location>
</feature>
<proteinExistence type="predicted"/>
<dbReference type="GO" id="GO:0005829">
    <property type="term" value="C:cytosol"/>
    <property type="evidence" value="ECO:0007669"/>
    <property type="project" value="TreeGrafter"/>
</dbReference>
<reference evidence="3" key="1">
    <citation type="submission" date="2016-09" db="EMBL/GenBank/DDBJ databases">
        <title>Genome sequence of Chlorobaculum limnaeum.</title>
        <authorList>
            <person name="Liu Z."/>
            <person name="Tank M."/>
            <person name="Bryant D.A."/>
        </authorList>
    </citation>
    <scope>NUCLEOTIDE SEQUENCE [LARGE SCALE GENOMIC DNA]</scope>
    <source>
        <strain evidence="3">DSM 1677</strain>
    </source>
</reference>
<dbReference type="GO" id="GO:0016787">
    <property type="term" value="F:hydrolase activity"/>
    <property type="evidence" value="ECO:0007669"/>
    <property type="project" value="InterPro"/>
</dbReference>
<dbReference type="Gene3D" id="3.40.50.300">
    <property type="entry name" value="P-loop containing nucleotide triphosphate hydrolases"/>
    <property type="match status" value="2"/>
</dbReference>
<dbReference type="PANTHER" id="PTHR47396:SF1">
    <property type="entry name" value="ATP-DEPENDENT HELICASE IRC3-RELATED"/>
    <property type="match status" value="1"/>
</dbReference>